<name>A0A2J6QSM9_HYAVF</name>
<keyword evidence="8 18" id="KW-0274">FAD</keyword>
<dbReference type="FunFam" id="3.50.50.60:FF:000482">
    <property type="entry name" value="Succinate dehydrogenase complex, subunit A, flavoprotein (Fp)"/>
    <property type="match status" value="1"/>
</dbReference>
<evidence type="ECO:0000256" key="3">
    <source>
        <dbReference type="ARBA" id="ARBA00008040"/>
    </source>
</evidence>
<dbReference type="EMBL" id="KZ613976">
    <property type="protein sequence ID" value="PMD29271.1"/>
    <property type="molecule type" value="Genomic_DNA"/>
</dbReference>
<dbReference type="Pfam" id="PF02910">
    <property type="entry name" value="Succ_DH_flav_C"/>
    <property type="match status" value="1"/>
</dbReference>
<feature type="binding site" evidence="17">
    <location>
        <position position="288"/>
    </location>
    <ligand>
        <name>substrate</name>
    </ligand>
</feature>
<protein>
    <recommendedName>
        <fullName evidence="20">Succinate dehydrogenase [ubiquinone] flavoprotein subunit, mitochondrial</fullName>
        <ecNumber evidence="20">1.3.5.1</ecNumber>
    </recommendedName>
</protein>
<keyword evidence="6 18" id="KW-0285">Flavoprotein</keyword>
<dbReference type="InterPro" id="IPR015939">
    <property type="entry name" value="Fum_Rdtase/Succ_DH_flav-like_C"/>
</dbReference>
<feature type="binding site" evidence="17">
    <location>
        <position position="444"/>
    </location>
    <ligand>
        <name>substrate</name>
    </ligand>
</feature>
<dbReference type="NCBIfam" id="TIGR01816">
    <property type="entry name" value="sdhA_forward"/>
    <property type="match status" value="1"/>
</dbReference>
<evidence type="ECO:0000256" key="14">
    <source>
        <dbReference type="ARBA" id="ARBA00049220"/>
    </source>
</evidence>
<keyword evidence="13 20" id="KW-0472">Membrane</keyword>
<feature type="binding site" evidence="18">
    <location>
        <begin position="449"/>
        <end position="450"/>
    </location>
    <ligand>
        <name>FAD</name>
        <dbReference type="ChEBI" id="CHEBI:57692"/>
    </ligand>
</feature>
<feature type="domain" description="FAD-dependent oxidoreductase 2 FAD-binding" evidence="22">
    <location>
        <begin position="55"/>
        <end position="450"/>
    </location>
</feature>
<proteinExistence type="inferred from homology"/>
<feature type="binding site" evidence="17">
    <location>
        <position position="300"/>
    </location>
    <ligand>
        <name>substrate</name>
    </ligand>
</feature>
<dbReference type="GO" id="GO:0009055">
    <property type="term" value="F:electron transfer activity"/>
    <property type="evidence" value="ECO:0007669"/>
    <property type="project" value="TreeGrafter"/>
</dbReference>
<keyword evidence="7" id="KW-0999">Mitochondrion inner membrane</keyword>
<comment type="similarity">
    <text evidence="3 20">Belongs to the FAD-dependent oxidoreductase 2 family. FRD/SDH subfamily.</text>
</comment>
<dbReference type="OrthoDB" id="71672at2759"/>
<evidence type="ECO:0000256" key="1">
    <source>
        <dbReference type="ARBA" id="ARBA00004443"/>
    </source>
</evidence>
<evidence type="ECO:0000256" key="16">
    <source>
        <dbReference type="PIRSR" id="PIRSR000171-1"/>
    </source>
</evidence>
<dbReference type="FunFam" id="3.90.700.10:FF:000001">
    <property type="entry name" value="Mitochondrial succinate dehydrogenase flavoprotein subunit"/>
    <property type="match status" value="1"/>
</dbReference>
<evidence type="ECO:0000256" key="17">
    <source>
        <dbReference type="PIRSR" id="PIRSR611281-2"/>
    </source>
</evidence>
<reference evidence="24 25" key="1">
    <citation type="submission" date="2016-04" db="EMBL/GenBank/DDBJ databases">
        <title>A degradative enzymes factory behind the ericoid mycorrhizal symbiosis.</title>
        <authorList>
            <consortium name="DOE Joint Genome Institute"/>
            <person name="Martino E."/>
            <person name="Morin E."/>
            <person name="Grelet G."/>
            <person name="Kuo A."/>
            <person name="Kohler A."/>
            <person name="Daghino S."/>
            <person name="Barry K."/>
            <person name="Choi C."/>
            <person name="Cichocki N."/>
            <person name="Clum A."/>
            <person name="Copeland A."/>
            <person name="Hainaut M."/>
            <person name="Haridas S."/>
            <person name="Labutti K."/>
            <person name="Lindquist E."/>
            <person name="Lipzen A."/>
            <person name="Khouja H.-R."/>
            <person name="Murat C."/>
            <person name="Ohm R."/>
            <person name="Olson A."/>
            <person name="Spatafora J."/>
            <person name="Veneault-Fourrey C."/>
            <person name="Henrissat B."/>
            <person name="Grigoriev I."/>
            <person name="Martin F."/>
            <person name="Perotto S."/>
        </authorList>
    </citation>
    <scope>NUCLEOTIDE SEQUENCE [LARGE SCALE GENOMIC DNA]</scope>
    <source>
        <strain evidence="24 25">F</strain>
    </source>
</reference>
<dbReference type="FunFam" id="1.20.58.100:FF:000001">
    <property type="entry name" value="Succinate dehydrogenase flavoprotein subunit (SdhA)"/>
    <property type="match status" value="1"/>
</dbReference>
<dbReference type="FunFam" id="4.10.80.40:FF:000002">
    <property type="entry name" value="Succinate dehydrogenase [ubiquinone] flavoprotein subunit, mitochondrial"/>
    <property type="match status" value="1"/>
</dbReference>
<dbReference type="PANTHER" id="PTHR11632">
    <property type="entry name" value="SUCCINATE DEHYDROGENASE 2 FLAVOPROTEIN SUBUNIT"/>
    <property type="match status" value="1"/>
</dbReference>
<comment type="subcellular location">
    <subcellularLocation>
        <location evidence="1 20">Mitochondrion inner membrane</location>
        <topology evidence="1 20">Peripheral membrane protein</topology>
        <orientation evidence="1 20">Matrix side</orientation>
    </subcellularLocation>
</comment>
<evidence type="ECO:0000313" key="25">
    <source>
        <dbReference type="Proteomes" id="UP000235786"/>
    </source>
</evidence>
<evidence type="ECO:0000256" key="8">
    <source>
        <dbReference type="ARBA" id="ARBA00022827"/>
    </source>
</evidence>
<dbReference type="Gene3D" id="3.50.50.60">
    <property type="entry name" value="FAD/NAD(P)-binding domain"/>
    <property type="match status" value="1"/>
</dbReference>
<dbReference type="Gene3D" id="1.20.58.100">
    <property type="entry name" value="Fumarate reductase/succinate dehydrogenase flavoprotein-like, C-terminal domain"/>
    <property type="match status" value="1"/>
</dbReference>
<dbReference type="GO" id="GO:0006121">
    <property type="term" value="P:mitochondrial electron transport, succinate to ubiquinone"/>
    <property type="evidence" value="ECO:0007669"/>
    <property type="project" value="TreeGrafter"/>
</dbReference>
<dbReference type="UniPathway" id="UPA00223">
    <property type="reaction ID" value="UER01006"/>
</dbReference>
<dbReference type="InterPro" id="IPR014006">
    <property type="entry name" value="Succ_Dhase_FrdA_Gneg"/>
</dbReference>
<evidence type="ECO:0000256" key="11">
    <source>
        <dbReference type="ARBA" id="ARBA00023002"/>
    </source>
</evidence>
<evidence type="ECO:0000256" key="6">
    <source>
        <dbReference type="ARBA" id="ARBA00022630"/>
    </source>
</evidence>
<feature type="domain" description="Fumarate reductase/succinate dehydrogenase flavoprotein-like C-terminal" evidence="23">
    <location>
        <begin position="505"/>
        <end position="640"/>
    </location>
</feature>
<feature type="binding site" evidence="18">
    <location>
        <begin position="83"/>
        <end position="98"/>
    </location>
    <ligand>
        <name>FAD</name>
        <dbReference type="ChEBI" id="CHEBI:57692"/>
    </ligand>
</feature>
<evidence type="ECO:0000256" key="10">
    <source>
        <dbReference type="ARBA" id="ARBA00022982"/>
    </source>
</evidence>
<dbReference type="PANTHER" id="PTHR11632:SF51">
    <property type="entry name" value="SUCCINATE DEHYDROGENASE [UBIQUINONE] FLAVOPROTEIN SUBUNIT, MITOCHONDRIAL"/>
    <property type="match status" value="1"/>
</dbReference>
<dbReference type="STRING" id="1149755.A0A2J6QSM9"/>
<dbReference type="SUPFAM" id="SSF46977">
    <property type="entry name" value="Succinate dehydrogenase/fumarate reductase flavoprotein C-terminal domain"/>
    <property type="match status" value="1"/>
</dbReference>
<comment type="cofactor">
    <cofactor evidence="18">
        <name>FAD</name>
        <dbReference type="ChEBI" id="CHEBI:57692"/>
    </cofactor>
    <text evidence="18">Flavinylated by SdhE, about 5% flavinylation occurs in the absence of SdhE.</text>
</comment>
<dbReference type="GO" id="GO:0008177">
    <property type="term" value="F:succinate dehydrogenase (quinone) activity"/>
    <property type="evidence" value="ECO:0007669"/>
    <property type="project" value="UniProtKB-EC"/>
</dbReference>
<dbReference type="Gene3D" id="4.10.80.40">
    <property type="entry name" value="succinate dehydrogenase protein domain"/>
    <property type="match status" value="1"/>
</dbReference>
<evidence type="ECO:0000256" key="19">
    <source>
        <dbReference type="PIRSR" id="PIRSR611281-4"/>
    </source>
</evidence>
<dbReference type="PROSITE" id="PS00504">
    <property type="entry name" value="FRD_SDH_FAD_BINDING"/>
    <property type="match status" value="1"/>
</dbReference>
<dbReference type="AlphaFoldDB" id="A0A2J6QSM9"/>
<evidence type="ECO:0000256" key="20">
    <source>
        <dbReference type="RuleBase" id="RU362051"/>
    </source>
</evidence>
<sequence>MTRFVRSLRRALERPLRHGPASFQKRGYLTQTQRRKATTASGPGLSFPLIDHHYDAIVVGAGGAGLRAAVGLAESGLETACISKLFPTRSHTVAAQGGINAALGNMTEDDWRWHMYDTVKGSDWLGDQDAIHYMTREASKAVYELENYGMAFSRTSEGTIYQRALGGQSLKYGTGGQAYRTACAEDRTGHAMLHTLYGQSLKHNTNFFIEYFALDLLMVDGACAGVLCLSMEDGTLHRMFARNTVLATGGYGRAYFSCTSAHTSTGDGNAMVARAGLPNQDMEFVQFHPSGIYGAGVLITEGARGEGGYLLNGNGERFMERYAPTAKDLASRDVVSRSMNMEIKEGRGCGPEKDHIYLQLSHLPAEVIHERLPGIAETANIFSGIDITKEPIPVLPTVHYCMGGIPTNYKGQVLSVAEDGSEEIVEGLYAAGESACVSVHGANRLGANSLLDIVVFGRASALHIAENNEKGAPHLKVPDDIGKQSLDDLENIRTASGDIPSARLRLDMQKAMQTDVAVFRTEKSLAAGNSAVQQVERDFTERLSVTDRSLIWNSDLIETLEMRNLLTCASQTAKSALARKESRGSHAREDFPDRDDASWMKHTLSWQREEEDVRIGYRPVVMTTLDEEECASVPPKKRSY</sequence>
<dbReference type="InterPro" id="IPR027477">
    <property type="entry name" value="Succ_DH/fumarate_Rdtase_cat_sf"/>
</dbReference>
<keyword evidence="12" id="KW-0496">Mitochondrion</keyword>
<evidence type="ECO:0000259" key="23">
    <source>
        <dbReference type="Pfam" id="PF02910"/>
    </source>
</evidence>
<evidence type="ECO:0000256" key="13">
    <source>
        <dbReference type="ARBA" id="ARBA00023136"/>
    </source>
</evidence>
<dbReference type="Gene3D" id="3.90.700.10">
    <property type="entry name" value="Succinate dehydrogenase/fumarate reductase flavoprotein, catalytic domain"/>
    <property type="match status" value="1"/>
</dbReference>
<evidence type="ECO:0000313" key="24">
    <source>
        <dbReference type="EMBL" id="PMD29271.1"/>
    </source>
</evidence>
<dbReference type="PIRSF" id="PIRSF000171">
    <property type="entry name" value="SDHA_APRA_LASPO"/>
    <property type="match status" value="1"/>
</dbReference>
<feature type="binding site" evidence="18">
    <location>
        <position position="433"/>
    </location>
    <ligand>
        <name>FAD</name>
        <dbReference type="ChEBI" id="CHEBI:57692"/>
    </ligand>
</feature>
<dbReference type="NCBIfam" id="TIGR01812">
    <property type="entry name" value="sdhA_frdA_Gneg"/>
    <property type="match status" value="1"/>
</dbReference>
<dbReference type="InterPro" id="IPR036188">
    <property type="entry name" value="FAD/NAD-bd_sf"/>
</dbReference>
<keyword evidence="25" id="KW-1185">Reference proteome</keyword>
<keyword evidence="11 20" id="KW-0560">Oxidoreductase</keyword>
<evidence type="ECO:0000256" key="2">
    <source>
        <dbReference type="ARBA" id="ARBA00004788"/>
    </source>
</evidence>
<dbReference type="InterPro" id="IPR011281">
    <property type="entry name" value="Succ_DH_flav_su_fwd"/>
</dbReference>
<keyword evidence="4 20" id="KW-0813">Transport</keyword>
<dbReference type="InterPro" id="IPR030664">
    <property type="entry name" value="SdhA/FrdA/AprA"/>
</dbReference>
<comment type="function">
    <text evidence="15 20">Flavoprotein (FP) subunit of succinate dehydrogenase (SDH) that is involved in complex II of the mitochondrial electron transport chain and is responsible for transferring electrons from succinate to ubiquinone (coenzyme Q).</text>
</comment>
<feature type="active site" description="Proton acceptor" evidence="16">
    <location>
        <position position="332"/>
    </location>
</feature>
<dbReference type="InterPro" id="IPR003953">
    <property type="entry name" value="FAD-dep_OxRdtase_2_FAD-bd"/>
</dbReference>
<comment type="pathway">
    <text evidence="2 20">Carbohydrate metabolism; tricarboxylic acid cycle; fumarate from succinate (eukaryal route): step 1/1.</text>
</comment>
<accession>A0A2J6QSM9</accession>
<dbReference type="EC" id="1.3.5.1" evidence="20"/>
<feature type="modified residue" description="Tele-8alpha-FAD histidine" evidence="19">
    <location>
        <position position="91"/>
    </location>
</feature>
<evidence type="ECO:0000256" key="4">
    <source>
        <dbReference type="ARBA" id="ARBA00022448"/>
    </source>
</evidence>
<evidence type="ECO:0000256" key="12">
    <source>
        <dbReference type="ARBA" id="ARBA00023128"/>
    </source>
</evidence>
<dbReference type="GO" id="GO:0050660">
    <property type="term" value="F:flavin adenine dinucleotide binding"/>
    <property type="evidence" value="ECO:0007669"/>
    <property type="project" value="InterPro"/>
</dbReference>
<feature type="binding site" evidence="18">
    <location>
        <begin position="60"/>
        <end position="65"/>
    </location>
    <ligand>
        <name>FAD</name>
        <dbReference type="ChEBI" id="CHEBI:57692"/>
    </ligand>
</feature>
<dbReference type="PRINTS" id="PR00411">
    <property type="entry name" value="PNDRDTASEI"/>
</dbReference>
<dbReference type="InterPro" id="IPR037099">
    <property type="entry name" value="Fum_R/Succ_DH_flav-like_C_sf"/>
</dbReference>
<dbReference type="SUPFAM" id="SSF51905">
    <property type="entry name" value="FAD/NAD(P)-binding domain"/>
    <property type="match status" value="1"/>
</dbReference>
<evidence type="ECO:0000256" key="15">
    <source>
        <dbReference type="ARBA" id="ARBA00059077"/>
    </source>
</evidence>
<feature type="binding site" evidence="18">
    <location>
        <position position="267"/>
    </location>
    <ligand>
        <name>FAD</name>
        <dbReference type="ChEBI" id="CHEBI:57692"/>
    </ligand>
</feature>
<keyword evidence="5 20" id="KW-0816">Tricarboxylic acid cycle</keyword>
<dbReference type="Proteomes" id="UP000235786">
    <property type="component" value="Unassembled WGS sequence"/>
</dbReference>
<organism evidence="24 25">
    <name type="scientific">Hyaloscypha variabilis (strain UAMH 11265 / GT02V1 / F)</name>
    <name type="common">Meliniomyces variabilis</name>
    <dbReference type="NCBI Taxonomy" id="1149755"/>
    <lineage>
        <taxon>Eukaryota</taxon>
        <taxon>Fungi</taxon>
        <taxon>Dikarya</taxon>
        <taxon>Ascomycota</taxon>
        <taxon>Pezizomycotina</taxon>
        <taxon>Leotiomycetes</taxon>
        <taxon>Helotiales</taxon>
        <taxon>Hyaloscyphaceae</taxon>
        <taxon>Hyaloscypha</taxon>
        <taxon>Hyaloscypha variabilis</taxon>
    </lineage>
</organism>
<dbReference type="GO" id="GO:0005743">
    <property type="term" value="C:mitochondrial inner membrane"/>
    <property type="evidence" value="ECO:0007669"/>
    <property type="project" value="UniProtKB-SubCell"/>
</dbReference>
<dbReference type="Pfam" id="PF00890">
    <property type="entry name" value="FAD_binding_2"/>
    <property type="match status" value="1"/>
</dbReference>
<comment type="catalytic activity">
    <reaction evidence="14 20">
        <text>a quinone + succinate = fumarate + a quinol</text>
        <dbReference type="Rhea" id="RHEA:40523"/>
        <dbReference type="ChEBI" id="CHEBI:24646"/>
        <dbReference type="ChEBI" id="CHEBI:29806"/>
        <dbReference type="ChEBI" id="CHEBI:30031"/>
        <dbReference type="ChEBI" id="CHEBI:132124"/>
        <dbReference type="EC" id="1.3.5.1"/>
    </reaction>
</comment>
<keyword evidence="10 20" id="KW-0249">Electron transport</keyword>
<evidence type="ECO:0000256" key="9">
    <source>
        <dbReference type="ARBA" id="ARBA00022946"/>
    </source>
</evidence>
<feature type="binding site" evidence="17">
    <location>
        <position position="399"/>
    </location>
    <ligand>
        <name>substrate</name>
    </ligand>
</feature>
<evidence type="ECO:0000256" key="7">
    <source>
        <dbReference type="ARBA" id="ARBA00022792"/>
    </source>
</evidence>
<dbReference type="InterPro" id="IPR003952">
    <property type="entry name" value="FRD_SDH_FAD_BS"/>
</dbReference>
<evidence type="ECO:0000256" key="18">
    <source>
        <dbReference type="PIRSR" id="PIRSR611281-3"/>
    </source>
</evidence>
<dbReference type="GO" id="GO:0006099">
    <property type="term" value="P:tricarboxylic acid cycle"/>
    <property type="evidence" value="ECO:0007669"/>
    <property type="project" value="UniProtKB-UniPathway"/>
</dbReference>
<evidence type="ECO:0000256" key="5">
    <source>
        <dbReference type="ARBA" id="ARBA00022532"/>
    </source>
</evidence>
<feature type="region of interest" description="Disordered" evidence="21">
    <location>
        <begin position="23"/>
        <end position="42"/>
    </location>
</feature>
<keyword evidence="9 20" id="KW-0809">Transit peptide</keyword>
<dbReference type="SUPFAM" id="SSF56425">
    <property type="entry name" value="Succinate dehydrogenase/fumarate reductase flavoprotein, catalytic domain"/>
    <property type="match status" value="1"/>
</dbReference>
<gene>
    <name evidence="24" type="ORF">L207DRAFT_445756</name>
</gene>
<evidence type="ECO:0000256" key="21">
    <source>
        <dbReference type="SAM" id="MobiDB-lite"/>
    </source>
</evidence>
<evidence type="ECO:0000259" key="22">
    <source>
        <dbReference type="Pfam" id="PF00890"/>
    </source>
</evidence>